<feature type="compositionally biased region" description="Polar residues" evidence="1">
    <location>
        <begin position="288"/>
        <end position="298"/>
    </location>
</feature>
<keyword evidence="4" id="KW-1185">Reference proteome</keyword>
<dbReference type="InterPro" id="IPR039253">
    <property type="entry name" value="APLF"/>
</dbReference>
<evidence type="ECO:0000259" key="2">
    <source>
        <dbReference type="Pfam" id="PF10283"/>
    </source>
</evidence>
<dbReference type="AlphaFoldDB" id="A0A232FH07"/>
<feature type="domain" description="PBZ-type" evidence="2">
    <location>
        <begin position="299"/>
        <end position="324"/>
    </location>
</feature>
<dbReference type="GO" id="GO:0006302">
    <property type="term" value="P:double-strand break repair"/>
    <property type="evidence" value="ECO:0007669"/>
    <property type="project" value="InterPro"/>
</dbReference>
<reference evidence="3 4" key="1">
    <citation type="journal article" date="2017" name="Curr. Biol.">
        <title>The Evolution of Venom by Co-option of Single-Copy Genes.</title>
        <authorList>
            <person name="Martinson E.O."/>
            <person name="Mrinalini"/>
            <person name="Kelkar Y.D."/>
            <person name="Chang C.H."/>
            <person name="Werren J.H."/>
        </authorList>
    </citation>
    <scope>NUCLEOTIDE SEQUENCE [LARGE SCALE GENOMIC DNA]</scope>
    <source>
        <strain evidence="3 4">Alberta</strain>
        <tissue evidence="3">Whole body</tissue>
    </source>
</reference>
<dbReference type="GO" id="GO:0005634">
    <property type="term" value="C:nucleus"/>
    <property type="evidence" value="ECO:0007669"/>
    <property type="project" value="TreeGrafter"/>
</dbReference>
<protein>
    <recommendedName>
        <fullName evidence="2">PBZ-type domain-containing protein</fullName>
    </recommendedName>
</protein>
<feature type="region of interest" description="Disordered" evidence="1">
    <location>
        <begin position="135"/>
        <end position="154"/>
    </location>
</feature>
<feature type="region of interest" description="Disordered" evidence="1">
    <location>
        <begin position="317"/>
        <end position="417"/>
    </location>
</feature>
<accession>A0A232FH07</accession>
<evidence type="ECO:0000313" key="4">
    <source>
        <dbReference type="Proteomes" id="UP000215335"/>
    </source>
</evidence>
<feature type="compositionally biased region" description="Basic and acidic residues" evidence="1">
    <location>
        <begin position="231"/>
        <end position="252"/>
    </location>
</feature>
<comment type="caution">
    <text evidence="3">The sequence shown here is derived from an EMBL/GenBank/DDBJ whole genome shotgun (WGS) entry which is preliminary data.</text>
</comment>
<evidence type="ECO:0000256" key="1">
    <source>
        <dbReference type="SAM" id="MobiDB-lite"/>
    </source>
</evidence>
<gene>
    <name evidence="3" type="ORF">TSAR_014581</name>
</gene>
<dbReference type="EMBL" id="NNAY01000203">
    <property type="protein sequence ID" value="OXU30046.1"/>
    <property type="molecule type" value="Genomic_DNA"/>
</dbReference>
<evidence type="ECO:0000313" key="3">
    <source>
        <dbReference type="EMBL" id="OXU30046.1"/>
    </source>
</evidence>
<dbReference type="GO" id="GO:0008408">
    <property type="term" value="F:3'-5' exonuclease activity"/>
    <property type="evidence" value="ECO:0007669"/>
    <property type="project" value="InterPro"/>
</dbReference>
<dbReference type="PANTHER" id="PTHR21315">
    <property type="entry name" value="APRATAXIN AND PNK-LIKE FACTOR-RELATED"/>
    <property type="match status" value="1"/>
</dbReference>
<dbReference type="Pfam" id="PF10283">
    <property type="entry name" value="zf-CCHH"/>
    <property type="match status" value="2"/>
</dbReference>
<dbReference type="STRING" id="543379.A0A232FH07"/>
<dbReference type="GO" id="GO:0003906">
    <property type="term" value="F:DNA-(apurinic or apyrimidinic site) endonuclease activity"/>
    <property type="evidence" value="ECO:0007669"/>
    <property type="project" value="InterPro"/>
</dbReference>
<feature type="compositionally biased region" description="Acidic residues" evidence="1">
    <location>
        <begin position="376"/>
        <end position="417"/>
    </location>
</feature>
<dbReference type="OrthoDB" id="10256774at2759"/>
<sequence length="417" mass="48028">MTKRDKTEKIGDDRNVEWPCGQDYSKFYCESNYWFNTARQDVTFRKKSEDIIYSTPNESLRGVSTVKLAVDGAKVEQAVKINISTNDEKTITPVSFYKLLRMLNIVIYGNPQSWKQLGTNWTVPKMDQVVEINSPKRKPGEILENEPPDKRPCTDLDVEIKSKHALNNNDNDSYSIKNVNTDNVQENIISEDIHQDDVESSSLQDSNVNNNEKEKESIVERETNEDSSAEYGKEQKSESEADCEKRDNRDLNSEAENYANEDLNNSESELEEQTTDSNPVNLYIDNIDQGTSNTQSQPRVKCKYGSQCYRLNAEHKAEFSHPGDPDYDTPDNRPECPYGLDCYRKNPQHKLDYKHTQSKRKRTQTTVRSVSLQDLSDLEDSWEESVDESDYDPSFIDDDSMEELESDFDDGDNDKEE</sequence>
<dbReference type="PANTHER" id="PTHR21315:SF2">
    <property type="entry name" value="APRATAXIN AND PNK-LIKE FACTOR"/>
    <property type="match status" value="1"/>
</dbReference>
<feature type="region of interest" description="Disordered" evidence="1">
    <location>
        <begin position="193"/>
        <end position="298"/>
    </location>
</feature>
<proteinExistence type="predicted"/>
<feature type="compositionally biased region" description="Basic and acidic residues" evidence="1">
    <location>
        <begin position="211"/>
        <end position="224"/>
    </location>
</feature>
<feature type="compositionally biased region" description="Basic and acidic residues" evidence="1">
    <location>
        <begin position="317"/>
        <end position="334"/>
    </location>
</feature>
<dbReference type="GO" id="GO:0035861">
    <property type="term" value="C:site of double-strand break"/>
    <property type="evidence" value="ECO:0007669"/>
    <property type="project" value="TreeGrafter"/>
</dbReference>
<dbReference type="InterPro" id="IPR019406">
    <property type="entry name" value="APLF_PBZ"/>
</dbReference>
<feature type="domain" description="PBZ-type" evidence="2">
    <location>
        <begin position="333"/>
        <end position="357"/>
    </location>
</feature>
<dbReference type="Proteomes" id="UP000215335">
    <property type="component" value="Unassembled WGS sequence"/>
</dbReference>
<organism evidence="3 4">
    <name type="scientific">Trichomalopsis sarcophagae</name>
    <dbReference type="NCBI Taxonomy" id="543379"/>
    <lineage>
        <taxon>Eukaryota</taxon>
        <taxon>Metazoa</taxon>
        <taxon>Ecdysozoa</taxon>
        <taxon>Arthropoda</taxon>
        <taxon>Hexapoda</taxon>
        <taxon>Insecta</taxon>
        <taxon>Pterygota</taxon>
        <taxon>Neoptera</taxon>
        <taxon>Endopterygota</taxon>
        <taxon>Hymenoptera</taxon>
        <taxon>Apocrita</taxon>
        <taxon>Proctotrupomorpha</taxon>
        <taxon>Chalcidoidea</taxon>
        <taxon>Pteromalidae</taxon>
        <taxon>Pteromalinae</taxon>
        <taxon>Trichomalopsis</taxon>
    </lineage>
</organism>
<name>A0A232FH07_9HYME</name>